<dbReference type="Proteomes" id="UP001279734">
    <property type="component" value="Unassembled WGS sequence"/>
</dbReference>
<name>A0AAD3SYA5_NEPGR</name>
<dbReference type="EMBL" id="BSYO01000021">
    <property type="protein sequence ID" value="GMH20343.1"/>
    <property type="molecule type" value="Genomic_DNA"/>
</dbReference>
<dbReference type="PANTHER" id="PTHR34780:SF5">
    <property type="entry name" value="OS02G0733900 PROTEIN"/>
    <property type="match status" value="1"/>
</dbReference>
<evidence type="ECO:0000256" key="1">
    <source>
        <dbReference type="SAM" id="MobiDB-lite"/>
    </source>
</evidence>
<dbReference type="PANTHER" id="PTHR34780">
    <property type="entry name" value="OS08G0427800 PROTEIN"/>
    <property type="match status" value="1"/>
</dbReference>
<gene>
    <name evidence="2" type="ORF">Nepgr_022184</name>
</gene>
<evidence type="ECO:0000313" key="2">
    <source>
        <dbReference type="EMBL" id="GMH20343.1"/>
    </source>
</evidence>
<sequence length="68" mass="7952">MEQKRISSNKNNSNGKEADGNLIHSQVKKIKQIEIERVRGLLIEQREMARFLHERHHSRSPLGFTSEN</sequence>
<feature type="region of interest" description="Disordered" evidence="1">
    <location>
        <begin position="1"/>
        <end position="23"/>
    </location>
</feature>
<evidence type="ECO:0000313" key="3">
    <source>
        <dbReference type="Proteomes" id="UP001279734"/>
    </source>
</evidence>
<dbReference type="AlphaFoldDB" id="A0AAD3SYA5"/>
<feature type="compositionally biased region" description="Polar residues" evidence="1">
    <location>
        <begin position="1"/>
        <end position="15"/>
    </location>
</feature>
<comment type="caution">
    <text evidence="2">The sequence shown here is derived from an EMBL/GenBank/DDBJ whole genome shotgun (WGS) entry which is preliminary data.</text>
</comment>
<proteinExistence type="predicted"/>
<organism evidence="2 3">
    <name type="scientific">Nepenthes gracilis</name>
    <name type="common">Slender pitcher plant</name>
    <dbReference type="NCBI Taxonomy" id="150966"/>
    <lineage>
        <taxon>Eukaryota</taxon>
        <taxon>Viridiplantae</taxon>
        <taxon>Streptophyta</taxon>
        <taxon>Embryophyta</taxon>
        <taxon>Tracheophyta</taxon>
        <taxon>Spermatophyta</taxon>
        <taxon>Magnoliopsida</taxon>
        <taxon>eudicotyledons</taxon>
        <taxon>Gunneridae</taxon>
        <taxon>Pentapetalae</taxon>
        <taxon>Caryophyllales</taxon>
        <taxon>Nepenthaceae</taxon>
        <taxon>Nepenthes</taxon>
    </lineage>
</organism>
<accession>A0AAD3SYA5</accession>
<reference evidence="2" key="1">
    <citation type="submission" date="2023-05" db="EMBL/GenBank/DDBJ databases">
        <title>Nepenthes gracilis genome sequencing.</title>
        <authorList>
            <person name="Fukushima K."/>
        </authorList>
    </citation>
    <scope>NUCLEOTIDE SEQUENCE</scope>
    <source>
        <strain evidence="2">SING2019-196</strain>
    </source>
</reference>
<protein>
    <submittedName>
        <fullName evidence="2">Uncharacterized protein</fullName>
    </submittedName>
</protein>
<keyword evidence="3" id="KW-1185">Reference proteome</keyword>